<feature type="transmembrane region" description="Helical" evidence="1">
    <location>
        <begin position="322"/>
        <end position="342"/>
    </location>
</feature>
<feature type="transmembrane region" description="Helical" evidence="1">
    <location>
        <begin position="378"/>
        <end position="396"/>
    </location>
</feature>
<keyword evidence="1" id="KW-1133">Transmembrane helix</keyword>
<proteinExistence type="predicted"/>
<feature type="transmembrane region" description="Helical" evidence="1">
    <location>
        <begin position="170"/>
        <end position="191"/>
    </location>
</feature>
<dbReference type="RefSeq" id="WP_357985720.1">
    <property type="nucleotide sequence ID" value="NZ_JBFAIH010000023.1"/>
</dbReference>
<evidence type="ECO:0008006" key="4">
    <source>
        <dbReference type="Google" id="ProtNLM"/>
    </source>
</evidence>
<protein>
    <recommendedName>
        <fullName evidence="4">Integral membrane protein</fullName>
    </recommendedName>
</protein>
<feature type="transmembrane region" description="Helical" evidence="1">
    <location>
        <begin position="77"/>
        <end position="95"/>
    </location>
</feature>
<keyword evidence="1" id="KW-0472">Membrane</keyword>
<evidence type="ECO:0000313" key="3">
    <source>
        <dbReference type="Proteomes" id="UP001551658"/>
    </source>
</evidence>
<organism evidence="2 3">
    <name type="scientific">Nocardia fusca</name>
    <dbReference type="NCBI Taxonomy" id="941183"/>
    <lineage>
        <taxon>Bacteria</taxon>
        <taxon>Bacillati</taxon>
        <taxon>Actinomycetota</taxon>
        <taxon>Actinomycetes</taxon>
        <taxon>Mycobacteriales</taxon>
        <taxon>Nocardiaceae</taxon>
        <taxon>Nocardia</taxon>
    </lineage>
</organism>
<keyword evidence="3" id="KW-1185">Reference proteome</keyword>
<reference evidence="2 3" key="1">
    <citation type="submission" date="2024-06" db="EMBL/GenBank/DDBJ databases">
        <title>The Natural Products Discovery Center: Release of the First 8490 Sequenced Strains for Exploring Actinobacteria Biosynthetic Diversity.</title>
        <authorList>
            <person name="Kalkreuter E."/>
            <person name="Kautsar S.A."/>
            <person name="Yang D."/>
            <person name="Bader C.D."/>
            <person name="Teijaro C.N."/>
            <person name="Fluegel L."/>
            <person name="Davis C.M."/>
            <person name="Simpson J.R."/>
            <person name="Lauterbach L."/>
            <person name="Steele A.D."/>
            <person name="Gui C."/>
            <person name="Meng S."/>
            <person name="Li G."/>
            <person name="Viehrig K."/>
            <person name="Ye F."/>
            <person name="Su P."/>
            <person name="Kiefer A.F."/>
            <person name="Nichols A."/>
            <person name="Cepeda A.J."/>
            <person name="Yan W."/>
            <person name="Fan B."/>
            <person name="Jiang Y."/>
            <person name="Adhikari A."/>
            <person name="Zheng C.-J."/>
            <person name="Schuster L."/>
            <person name="Cowan T.M."/>
            <person name="Smanski M.J."/>
            <person name="Chevrette M.G."/>
            <person name="De Carvalho L.P.S."/>
            <person name="Shen B."/>
        </authorList>
    </citation>
    <scope>NUCLEOTIDE SEQUENCE [LARGE SCALE GENOMIC DNA]</scope>
    <source>
        <strain evidence="2 3">NPDC050671</strain>
    </source>
</reference>
<feature type="transmembrane region" description="Helical" evidence="1">
    <location>
        <begin position="197"/>
        <end position="215"/>
    </location>
</feature>
<comment type="caution">
    <text evidence="2">The sequence shown here is derived from an EMBL/GenBank/DDBJ whole genome shotgun (WGS) entry which is preliminary data.</text>
</comment>
<feature type="transmembrane region" description="Helical" evidence="1">
    <location>
        <begin position="291"/>
        <end position="315"/>
    </location>
</feature>
<gene>
    <name evidence="2" type="ORF">AB0H72_29980</name>
</gene>
<keyword evidence="1" id="KW-0812">Transmembrane</keyword>
<feature type="transmembrane region" description="Helical" evidence="1">
    <location>
        <begin position="348"/>
        <end position="366"/>
    </location>
</feature>
<feature type="transmembrane region" description="Helical" evidence="1">
    <location>
        <begin position="143"/>
        <end position="163"/>
    </location>
</feature>
<feature type="transmembrane region" description="Helical" evidence="1">
    <location>
        <begin position="116"/>
        <end position="137"/>
    </location>
</feature>
<evidence type="ECO:0000313" key="2">
    <source>
        <dbReference type="EMBL" id="MEV0366931.1"/>
    </source>
</evidence>
<name>A0ABV3FGZ4_9NOCA</name>
<dbReference type="Proteomes" id="UP001551658">
    <property type="component" value="Unassembled WGS sequence"/>
</dbReference>
<sequence length="404" mass="41205">MAAHHCRGDVVVAASRNGASISVSRIASAAGCAALVAAAALTVLAGADPTAGQAWYGAYADVQGLASWLITSMSEPQFYAVSAAGLGLLLGGLFAHLAQRSSRRWAGFVQACGTGIWPAVVSSALLSLILGVLAWGWTLRPGTWQPLFVPLVATAPAMVVLYGPALRVRLTAAVAGALLAPPASILVVAYVCEPLGLPPVVGATAGIAIGALAAFRLCRFLPWMPTPGGWRDTRAAEDPVGTGVTTTSLPWVLRRALADFSEAQFFGNEWASAAMISGAVIAYLIDPSALAYGSGLFPAVLISQAVAALTGVAIWRHRWQALGFYPTFVPVVSVAPATVLAFGGTAQSIVAGALAGALVGPPLAAAISRRLPVDVHPFVGNVASMSISTVLIVPFLDLLPGIAS</sequence>
<feature type="transmembrane region" description="Helical" evidence="1">
    <location>
        <begin position="265"/>
        <end position="285"/>
    </location>
</feature>
<accession>A0ABV3FGZ4</accession>
<dbReference type="EMBL" id="JBFAIH010000023">
    <property type="protein sequence ID" value="MEV0366931.1"/>
    <property type="molecule type" value="Genomic_DNA"/>
</dbReference>
<feature type="transmembrane region" description="Helical" evidence="1">
    <location>
        <begin position="26"/>
        <end position="47"/>
    </location>
</feature>
<evidence type="ECO:0000256" key="1">
    <source>
        <dbReference type="SAM" id="Phobius"/>
    </source>
</evidence>